<dbReference type="PANTHER" id="PTHR10000:SF8">
    <property type="entry name" value="HAD SUPERFAMILY HYDROLASE-LIKE, TYPE 3"/>
    <property type="match status" value="1"/>
</dbReference>
<dbReference type="GO" id="GO:0016791">
    <property type="term" value="F:phosphatase activity"/>
    <property type="evidence" value="ECO:0007669"/>
    <property type="project" value="TreeGrafter"/>
</dbReference>
<evidence type="ECO:0000313" key="1">
    <source>
        <dbReference type="EMBL" id="KRO70619.1"/>
    </source>
</evidence>
<dbReference type="Gene3D" id="3.40.50.1000">
    <property type="entry name" value="HAD superfamily/HAD-like"/>
    <property type="match status" value="1"/>
</dbReference>
<dbReference type="Pfam" id="PF08282">
    <property type="entry name" value="Hydrolase_3"/>
    <property type="match status" value="1"/>
</dbReference>
<dbReference type="PANTHER" id="PTHR10000">
    <property type="entry name" value="PHOSPHOSERINE PHOSPHATASE"/>
    <property type="match status" value="1"/>
</dbReference>
<reference evidence="1 2" key="1">
    <citation type="submission" date="2015-10" db="EMBL/GenBank/DDBJ databases">
        <title>Metagenome-Assembled Genomes uncover a global brackish microbiome.</title>
        <authorList>
            <person name="Hugerth L.W."/>
            <person name="Larsson J."/>
            <person name="Alneberg J."/>
            <person name="Lindh M.V."/>
            <person name="Legrand C."/>
            <person name="Pinhassi J."/>
            <person name="Andersson A.F."/>
        </authorList>
    </citation>
    <scope>NUCLEOTIDE SEQUENCE [LARGE SCALE GENOMIC DNA]</scope>
    <source>
        <strain evidence="1">BACL4 MAG-120507-bin80</strain>
    </source>
</reference>
<comment type="caution">
    <text evidence="1">The sequence shown here is derived from an EMBL/GenBank/DDBJ whole genome shotgun (WGS) entry which is preliminary data.</text>
</comment>
<proteinExistence type="predicted"/>
<name>A0A0R2SBC8_9GAMM</name>
<protein>
    <submittedName>
        <fullName evidence="1">Haloacid dehalogenase</fullName>
    </submittedName>
</protein>
<organism evidence="1 2">
    <name type="scientific">OM182 bacterium BACL3 MAG-120507-bin80</name>
    <dbReference type="NCBI Taxonomy" id="1655577"/>
    <lineage>
        <taxon>Bacteria</taxon>
        <taxon>Pseudomonadati</taxon>
        <taxon>Pseudomonadota</taxon>
        <taxon>Gammaproteobacteria</taxon>
        <taxon>OMG group</taxon>
        <taxon>OM182 clade</taxon>
    </lineage>
</organism>
<sequence length="272" mass="29851">MDLIFFDLDGTLLNDASVISPFTKETLGLLKDKNIAYTVATGRTMLSARAILKGHDFDLPQIYTNGVTIWDPLNSELTLENLLTNNEIATVIDAALSQGITPFVHAIDTSNHFIYHATPRHTVEENLISKHYAGTEAKLFPLDALPTDSQVTNISMIGSAADITDIWRKVDNHPNLVTYSGPAIEGESFRWMDVHHCLASKGAAVTTLKAQLGASNIICFGDGDNDLSMFELADESYAPENARDIVKQSATSVIGHNHKDGIAYFLRERFSL</sequence>
<dbReference type="PROSITE" id="PS01229">
    <property type="entry name" value="COF_2"/>
    <property type="match status" value="1"/>
</dbReference>
<evidence type="ECO:0000313" key="2">
    <source>
        <dbReference type="Proteomes" id="UP000051934"/>
    </source>
</evidence>
<dbReference type="Gene3D" id="3.30.1240.10">
    <property type="match status" value="1"/>
</dbReference>
<dbReference type="GO" id="GO:0005829">
    <property type="term" value="C:cytosol"/>
    <property type="evidence" value="ECO:0007669"/>
    <property type="project" value="TreeGrafter"/>
</dbReference>
<dbReference type="Proteomes" id="UP000051934">
    <property type="component" value="Unassembled WGS sequence"/>
</dbReference>
<dbReference type="NCBIfam" id="TIGR01484">
    <property type="entry name" value="HAD-SF-IIB"/>
    <property type="match status" value="1"/>
</dbReference>
<dbReference type="EMBL" id="LIBB01000311">
    <property type="protein sequence ID" value="KRO70619.1"/>
    <property type="molecule type" value="Genomic_DNA"/>
</dbReference>
<dbReference type="AlphaFoldDB" id="A0A0R2SBC8"/>
<dbReference type="PROSITE" id="PS01228">
    <property type="entry name" value="COF_1"/>
    <property type="match status" value="1"/>
</dbReference>
<accession>A0A0R2SBC8</accession>
<dbReference type="InterPro" id="IPR036412">
    <property type="entry name" value="HAD-like_sf"/>
</dbReference>
<dbReference type="GO" id="GO:0000287">
    <property type="term" value="F:magnesium ion binding"/>
    <property type="evidence" value="ECO:0007669"/>
    <property type="project" value="UniProtKB-ARBA"/>
</dbReference>
<dbReference type="SUPFAM" id="SSF56784">
    <property type="entry name" value="HAD-like"/>
    <property type="match status" value="1"/>
</dbReference>
<gene>
    <name evidence="1" type="ORF">ABR69_09780</name>
</gene>
<dbReference type="InterPro" id="IPR006379">
    <property type="entry name" value="HAD-SF_hydro_IIB"/>
</dbReference>
<dbReference type="InterPro" id="IPR023214">
    <property type="entry name" value="HAD_sf"/>
</dbReference>